<dbReference type="GO" id="GO:0003700">
    <property type="term" value="F:DNA-binding transcription factor activity"/>
    <property type="evidence" value="ECO:0007669"/>
    <property type="project" value="InterPro"/>
</dbReference>
<dbReference type="AlphaFoldDB" id="A0A6I1EQC4"/>
<comment type="caution">
    <text evidence="2">The sequence shown here is derived from an EMBL/GenBank/DDBJ whole genome shotgun (WGS) entry which is preliminary data.</text>
</comment>
<dbReference type="InterPro" id="IPR036388">
    <property type="entry name" value="WH-like_DNA-bd_sf"/>
</dbReference>
<sequence length="63" mass="6648">MKEADPMLDLRLTHLALLSEIVSTGSLSEAAEHLGLTVASASRMLKKMQEDSTTRSSSASGAD</sequence>
<dbReference type="Pfam" id="PF00126">
    <property type="entry name" value="HTH_1"/>
    <property type="match status" value="1"/>
</dbReference>
<evidence type="ECO:0000313" key="2">
    <source>
        <dbReference type="EMBL" id="KAB7655322.1"/>
    </source>
</evidence>
<dbReference type="OrthoDB" id="9811588at2"/>
<evidence type="ECO:0000259" key="1">
    <source>
        <dbReference type="PROSITE" id="PS50931"/>
    </source>
</evidence>
<dbReference type="InterPro" id="IPR000847">
    <property type="entry name" value="LysR_HTH_N"/>
</dbReference>
<dbReference type="Gene3D" id="1.10.10.10">
    <property type="entry name" value="Winged helix-like DNA-binding domain superfamily/Winged helix DNA-binding domain"/>
    <property type="match status" value="1"/>
</dbReference>
<dbReference type="SUPFAM" id="SSF46785">
    <property type="entry name" value="Winged helix' DNA-binding domain"/>
    <property type="match status" value="1"/>
</dbReference>
<dbReference type="EMBL" id="WEHX01000087">
    <property type="protein sequence ID" value="KAB7655322.1"/>
    <property type="molecule type" value="Genomic_DNA"/>
</dbReference>
<dbReference type="Proteomes" id="UP000430564">
    <property type="component" value="Unassembled WGS sequence"/>
</dbReference>
<evidence type="ECO:0000313" key="3">
    <source>
        <dbReference type="Proteomes" id="UP000430564"/>
    </source>
</evidence>
<dbReference type="PROSITE" id="PS50931">
    <property type="entry name" value="HTH_LYSR"/>
    <property type="match status" value="1"/>
</dbReference>
<gene>
    <name evidence="2" type="ORF">GBM95_09690</name>
</gene>
<feature type="domain" description="HTH lysR-type" evidence="1">
    <location>
        <begin position="10"/>
        <end position="48"/>
    </location>
</feature>
<protein>
    <submittedName>
        <fullName evidence="2">LysR family transcriptional regulator</fullName>
    </submittedName>
</protein>
<name>A0A6I1EQC4_9BURK</name>
<organism evidence="2 3">
    <name type="scientific">Sutterella seckii</name>
    <dbReference type="NCBI Taxonomy" id="1944635"/>
    <lineage>
        <taxon>Bacteria</taxon>
        <taxon>Pseudomonadati</taxon>
        <taxon>Pseudomonadota</taxon>
        <taxon>Betaproteobacteria</taxon>
        <taxon>Burkholderiales</taxon>
        <taxon>Sutterellaceae</taxon>
        <taxon>Sutterella</taxon>
    </lineage>
</organism>
<dbReference type="InterPro" id="IPR036390">
    <property type="entry name" value="WH_DNA-bd_sf"/>
</dbReference>
<accession>A0A6I1EQC4</accession>
<proteinExistence type="predicted"/>
<reference evidence="2 3" key="1">
    <citation type="submission" date="2019-10" db="EMBL/GenBank/DDBJ databases">
        <title>Genome diversity of Sutterella seckii.</title>
        <authorList>
            <person name="Chaplin A.V."/>
            <person name="Sokolova S.R."/>
            <person name="Mosin K.A."/>
            <person name="Ivanova E.L."/>
            <person name="Kochetkova T.O."/>
            <person name="Goltsov A.Y."/>
            <person name="Trofimov D.Y."/>
            <person name="Efimov B.A."/>
        </authorList>
    </citation>
    <scope>NUCLEOTIDE SEQUENCE [LARGE SCALE GENOMIC DNA]</scope>
    <source>
        <strain evidence="2 3">ASD393</strain>
    </source>
</reference>